<dbReference type="InterPro" id="IPR039315">
    <property type="entry name" value="CheW"/>
</dbReference>
<feature type="domain" description="CheW-like" evidence="1">
    <location>
        <begin position="67"/>
        <end position="204"/>
    </location>
</feature>
<dbReference type="InterPro" id="IPR036061">
    <property type="entry name" value="CheW-like_dom_sf"/>
</dbReference>
<dbReference type="Pfam" id="PF01584">
    <property type="entry name" value="CheW"/>
    <property type="match status" value="1"/>
</dbReference>
<dbReference type="Gene3D" id="2.30.30.40">
    <property type="entry name" value="SH3 Domains"/>
    <property type="match status" value="1"/>
</dbReference>
<organism evidence="2 3">
    <name type="scientific">Candidatus Manganitrophus noduliformans</name>
    <dbReference type="NCBI Taxonomy" id="2606439"/>
    <lineage>
        <taxon>Bacteria</taxon>
        <taxon>Pseudomonadati</taxon>
        <taxon>Nitrospirota</taxon>
        <taxon>Nitrospiria</taxon>
        <taxon>Candidatus Troglogloeales</taxon>
        <taxon>Candidatus Manganitrophaceae</taxon>
        <taxon>Candidatus Manganitrophus</taxon>
    </lineage>
</organism>
<dbReference type="Gene3D" id="2.40.50.180">
    <property type="entry name" value="CheA-289, Domain 4"/>
    <property type="match status" value="1"/>
</dbReference>
<evidence type="ECO:0000259" key="1">
    <source>
        <dbReference type="PROSITE" id="PS50851"/>
    </source>
</evidence>
<dbReference type="GO" id="GO:0006935">
    <property type="term" value="P:chemotaxis"/>
    <property type="evidence" value="ECO:0007669"/>
    <property type="project" value="InterPro"/>
</dbReference>
<gene>
    <name evidence="2" type="ORF">MNODULE_22030</name>
</gene>
<dbReference type="SUPFAM" id="SSF50341">
    <property type="entry name" value="CheW-like"/>
    <property type="match status" value="1"/>
</dbReference>
<dbReference type="PANTHER" id="PTHR22617">
    <property type="entry name" value="CHEMOTAXIS SENSOR HISTIDINE KINASE-RELATED"/>
    <property type="match status" value="1"/>
</dbReference>
<proteinExistence type="predicted"/>
<dbReference type="PROSITE" id="PS50851">
    <property type="entry name" value="CHEW"/>
    <property type="match status" value="1"/>
</dbReference>
<name>A0A7X6DU42_9BACT</name>
<dbReference type="RefSeq" id="WP_168063399.1">
    <property type="nucleotide sequence ID" value="NZ_VTOW01000007.1"/>
</dbReference>
<accession>A0A7X6DU42</accession>
<dbReference type="GO" id="GO:0007165">
    <property type="term" value="P:signal transduction"/>
    <property type="evidence" value="ECO:0007669"/>
    <property type="project" value="InterPro"/>
</dbReference>
<dbReference type="GO" id="GO:0005829">
    <property type="term" value="C:cytosol"/>
    <property type="evidence" value="ECO:0007669"/>
    <property type="project" value="TreeGrafter"/>
</dbReference>
<dbReference type="Proteomes" id="UP000534783">
    <property type="component" value="Unassembled WGS sequence"/>
</dbReference>
<evidence type="ECO:0000313" key="3">
    <source>
        <dbReference type="Proteomes" id="UP000534783"/>
    </source>
</evidence>
<reference evidence="2 3" key="1">
    <citation type="journal article" date="2020" name="Nature">
        <title>Bacterial chemolithoautotrophy via manganese oxidation.</title>
        <authorList>
            <person name="Yu H."/>
            <person name="Leadbetter J.R."/>
        </authorList>
    </citation>
    <scope>NUCLEOTIDE SEQUENCE [LARGE SCALE GENOMIC DNA]</scope>
    <source>
        <strain evidence="2 3">Mn-1</strain>
    </source>
</reference>
<dbReference type="EMBL" id="VTOW01000007">
    <property type="protein sequence ID" value="NKE73442.1"/>
    <property type="molecule type" value="Genomic_DNA"/>
</dbReference>
<dbReference type="InterPro" id="IPR002545">
    <property type="entry name" value="CheW-lke_dom"/>
</dbReference>
<sequence length="212" mass="23826">MKNRKITPRRNQTTPLDWDEVRRRIKTAQSALEQRLTPTPDEQREILKIRARALAQEPGAKKAAEADLDVVAFLLADEKYGIQASYVREVYPLKDLTPLPGTPPFVLGMINLRGRILSVIDIKKFFDLPKKGLTDLNKVIIIYSDKMEFGILADGILGVRGIPLGDIQPPLPTLTGIREEYLKGVTAERIVILDAEKLLSHPAILVHEEMET</sequence>
<dbReference type="PANTHER" id="PTHR22617:SF23">
    <property type="entry name" value="CHEMOTAXIS PROTEIN CHEW"/>
    <property type="match status" value="1"/>
</dbReference>
<protein>
    <submittedName>
        <fullName evidence="2">Purine-binding chemotaxis protein CheW</fullName>
    </submittedName>
</protein>
<dbReference type="SMART" id="SM00260">
    <property type="entry name" value="CheW"/>
    <property type="match status" value="1"/>
</dbReference>
<comment type="caution">
    <text evidence="2">The sequence shown here is derived from an EMBL/GenBank/DDBJ whole genome shotgun (WGS) entry which is preliminary data.</text>
</comment>
<keyword evidence="3" id="KW-1185">Reference proteome</keyword>
<dbReference type="AlphaFoldDB" id="A0A7X6DU42"/>
<evidence type="ECO:0000313" key="2">
    <source>
        <dbReference type="EMBL" id="NKE73442.1"/>
    </source>
</evidence>